<comment type="subcellular location">
    <subcellularLocation>
        <location evidence="1">Membrane</location>
        <topology evidence="1">Single-pass type I membrane protein</topology>
    </subcellularLocation>
</comment>
<dbReference type="SUPFAM" id="SSF49265">
    <property type="entry name" value="Fibronectin type III"/>
    <property type="match status" value="3"/>
</dbReference>
<dbReference type="PANTHER" id="PTHR23037:SF45">
    <property type="entry name" value="INTERLEUKIN 13 RECEPTOR SUBUNIT ALPHA 2"/>
    <property type="match status" value="1"/>
</dbReference>
<keyword evidence="7" id="KW-0325">Glycoprotein</keyword>
<dbReference type="CDD" id="cd00063">
    <property type="entry name" value="FN3"/>
    <property type="match status" value="2"/>
</dbReference>
<evidence type="ECO:0000259" key="9">
    <source>
        <dbReference type="PROSITE" id="PS50853"/>
    </source>
</evidence>
<dbReference type="GeneTree" id="ENSGT00940000159971"/>
<dbReference type="PROSITE" id="PS50853">
    <property type="entry name" value="FN3"/>
    <property type="match status" value="2"/>
</dbReference>
<dbReference type="AlphaFoldDB" id="A0A8V0Z8N4"/>
<evidence type="ECO:0000256" key="4">
    <source>
        <dbReference type="ARBA" id="ARBA00022989"/>
    </source>
</evidence>
<keyword evidence="4 8" id="KW-1133">Transmembrane helix</keyword>
<keyword evidence="2 8" id="KW-0812">Transmembrane</keyword>
<dbReference type="Pfam" id="PF09240">
    <property type="entry name" value="IL6Ra-bind"/>
    <property type="match status" value="1"/>
</dbReference>
<reference evidence="10" key="1">
    <citation type="submission" date="2020-11" db="EMBL/GenBank/DDBJ databases">
        <title>Gallus gallus (Chicken) genome, bGalGal1, GRCg7b, maternal haplotype autosomes + Z &amp; W.</title>
        <authorList>
            <person name="Warren W."/>
            <person name="Formenti G."/>
            <person name="Fedrigo O."/>
            <person name="Haase B."/>
            <person name="Mountcastle J."/>
            <person name="Balacco J."/>
            <person name="Tracey A."/>
            <person name="Schneider V."/>
            <person name="Okimoto R."/>
            <person name="Cheng H."/>
            <person name="Hawken R."/>
            <person name="Howe K."/>
            <person name="Jarvis E.D."/>
        </authorList>
    </citation>
    <scope>NUCLEOTIDE SEQUENCE [LARGE SCALE GENOMIC DNA]</scope>
    <source>
        <strain evidence="10">Broiler</strain>
    </source>
</reference>
<evidence type="ECO:0000256" key="2">
    <source>
        <dbReference type="ARBA" id="ARBA00022692"/>
    </source>
</evidence>
<evidence type="ECO:0000256" key="6">
    <source>
        <dbReference type="ARBA" id="ARBA00023170"/>
    </source>
</evidence>
<dbReference type="InterPro" id="IPR015321">
    <property type="entry name" value="TypeI_recpt_CBD"/>
</dbReference>
<evidence type="ECO:0000313" key="11">
    <source>
        <dbReference type="Proteomes" id="UP000000539"/>
    </source>
</evidence>
<keyword evidence="5 8" id="KW-0472">Membrane</keyword>
<dbReference type="GO" id="GO:0016020">
    <property type="term" value="C:membrane"/>
    <property type="evidence" value="ECO:0007669"/>
    <property type="project" value="UniProtKB-SubCell"/>
</dbReference>
<evidence type="ECO:0000313" key="10">
    <source>
        <dbReference type="Ensembl" id="ENSGALP00010026971.1"/>
    </source>
</evidence>
<dbReference type="Gene3D" id="2.60.40.10">
    <property type="entry name" value="Immunoglobulins"/>
    <property type="match status" value="3"/>
</dbReference>
<reference evidence="10" key="3">
    <citation type="submission" date="2025-09" db="UniProtKB">
        <authorList>
            <consortium name="Ensembl"/>
        </authorList>
    </citation>
    <scope>IDENTIFICATION</scope>
    <source>
        <strain evidence="10">broiler</strain>
    </source>
</reference>
<keyword evidence="6" id="KW-0675">Receptor</keyword>
<feature type="transmembrane region" description="Helical" evidence="8">
    <location>
        <begin position="459"/>
        <end position="480"/>
    </location>
</feature>
<feature type="domain" description="Fibronectin type-III" evidence="9">
    <location>
        <begin position="148"/>
        <end position="247"/>
    </location>
</feature>
<evidence type="ECO:0000256" key="7">
    <source>
        <dbReference type="ARBA" id="ARBA00023180"/>
    </source>
</evidence>
<protein>
    <submittedName>
        <fullName evidence="10">Interleukin 13 receptor subunit alpha 2</fullName>
    </submittedName>
</protein>
<name>A0A8V0Z8N4_CHICK</name>
<dbReference type="InterPro" id="IPR003961">
    <property type="entry name" value="FN3_dom"/>
</dbReference>
<sequence>MSSQISAGGSEQAVFFPFLFLHAHPIHRTLPGRLLGCNCLKLSRTRNRCEAFPFISLLHFAFFFFLQLVDTFSLHVTWSRGKPGAAAREFHGPTAVIEAFHHHTAPAMLCRRAPPAPAMALQPISLLSLVLAWGCVASSSLWHTAVAPPQDLQITDPGLLGSLDIEWKPPPNIQTSNGCTVKYKCEYRNAGDREWKVIFTRKLKLRVGFDLSRTAEVKVQTLLKGWCTNDVEVQSEWLYATFRVPLQGKLESEVQNFHCIYHDWEYLKCTWQPGLLAPRGVNYGLYYWYEGLEHTVQCDHYIQDHGVNMGCMLQNLSQAEYKDLSICVNGSVAATLLRPLYATLRLHNLAKPSPPQQLVVSMSAAEELRVVWSPPGGQTPPQCLEYEVQLAEEQGEAKAAWASVSTQVETAFTISRANRSRVSCVRVRGRTNNFCADEGFWSEWTQECFSVSRKEVKQLFILIPVILGLSSSLLIFTLIGQCKKKSPAGKPSHTLVGC</sequence>
<dbReference type="Proteomes" id="UP000000539">
    <property type="component" value="Chromosome 4"/>
</dbReference>
<dbReference type="PANTHER" id="PTHR23037">
    <property type="entry name" value="CYTOKINE RECEPTOR"/>
    <property type="match status" value="1"/>
</dbReference>
<evidence type="ECO:0000256" key="1">
    <source>
        <dbReference type="ARBA" id="ARBA00004479"/>
    </source>
</evidence>
<dbReference type="InterPro" id="IPR013783">
    <property type="entry name" value="Ig-like_fold"/>
</dbReference>
<dbReference type="InterPro" id="IPR036116">
    <property type="entry name" value="FN3_sf"/>
</dbReference>
<gene>
    <name evidence="10" type="primary">IL13RA2</name>
</gene>
<accession>A0A8V0Z8N4</accession>
<evidence type="ECO:0000256" key="8">
    <source>
        <dbReference type="SAM" id="Phobius"/>
    </source>
</evidence>
<feature type="domain" description="Fibronectin type-III" evidence="9">
    <location>
        <begin position="351"/>
        <end position="454"/>
    </location>
</feature>
<keyword evidence="3" id="KW-0732">Signal</keyword>
<dbReference type="Ensembl" id="ENSGALT00010045161.1">
    <property type="protein sequence ID" value="ENSGALP00010026971.1"/>
    <property type="gene ID" value="ENSGALG00010018665.1"/>
</dbReference>
<evidence type="ECO:0000256" key="5">
    <source>
        <dbReference type="ARBA" id="ARBA00023136"/>
    </source>
</evidence>
<reference evidence="10" key="2">
    <citation type="submission" date="2025-08" db="UniProtKB">
        <authorList>
            <consortium name="Ensembl"/>
        </authorList>
    </citation>
    <scope>IDENTIFICATION</scope>
    <source>
        <strain evidence="10">broiler</strain>
    </source>
</reference>
<organism evidence="10 11">
    <name type="scientific">Gallus gallus</name>
    <name type="common">Chicken</name>
    <dbReference type="NCBI Taxonomy" id="9031"/>
    <lineage>
        <taxon>Eukaryota</taxon>
        <taxon>Metazoa</taxon>
        <taxon>Chordata</taxon>
        <taxon>Craniata</taxon>
        <taxon>Vertebrata</taxon>
        <taxon>Euteleostomi</taxon>
        <taxon>Archelosauria</taxon>
        <taxon>Archosauria</taxon>
        <taxon>Dinosauria</taxon>
        <taxon>Saurischia</taxon>
        <taxon>Theropoda</taxon>
        <taxon>Coelurosauria</taxon>
        <taxon>Aves</taxon>
        <taxon>Neognathae</taxon>
        <taxon>Galloanserae</taxon>
        <taxon>Galliformes</taxon>
        <taxon>Phasianidae</taxon>
        <taxon>Phasianinae</taxon>
        <taxon>Gallus</taxon>
    </lineage>
</organism>
<evidence type="ECO:0000256" key="3">
    <source>
        <dbReference type="ARBA" id="ARBA00022729"/>
    </source>
</evidence>
<keyword evidence="11" id="KW-1185">Reference proteome</keyword>
<dbReference type="OrthoDB" id="9826641at2759"/>
<proteinExistence type="predicted"/>